<dbReference type="EMBL" id="FUWY01000006">
    <property type="protein sequence ID" value="SJZ92114.1"/>
    <property type="molecule type" value="Genomic_DNA"/>
</dbReference>
<protein>
    <recommendedName>
        <fullName evidence="3">Lipoprotein</fullName>
    </recommendedName>
</protein>
<gene>
    <name evidence="1" type="ORF">SAMN02745191_2088</name>
</gene>
<accession>A0A1T4PKJ9</accession>
<dbReference type="AlphaFoldDB" id="A0A1T4PKJ9"/>
<sequence length="372" mass="43319">MRKLVLYLLVALTFVSGCSKKKNEIAITSTANEKLNFEVIEFRAPSIESAKSNKYEFREIYNNSLPIIELVEHENYYSSEELYLMNLESNDIKQIQGIKKVDVNNRIWSFVEISENEFIYIELAYDELEGDNSLIKYTINYSNSNMTKELFSGNCYGIYNLPIFMIKEDKLFISGISNYENNGKIDSYYIYFGEINENGLEILYSNESKVVNNQLSNDAEILYGTTLILNEESILFFTEINNTRFMNIYKDGKVVKYSLNNQGIINYSIPVNGYLICNEFVDNKENYYLLNSNLEKVKDIEKISISDFAITKYGTYIINEKGLYFLYLSDDKSELIVKKVERIVNPIYFRVVNENDTLVFTDNGINRINIKK</sequence>
<dbReference type="RefSeq" id="WP_078712485.1">
    <property type="nucleotide sequence ID" value="NZ_FUWY01000006.1"/>
</dbReference>
<dbReference type="STRING" id="118967.SAMN02745191_2088"/>
<evidence type="ECO:0000313" key="2">
    <source>
        <dbReference type="Proteomes" id="UP000243297"/>
    </source>
</evidence>
<evidence type="ECO:0008006" key="3">
    <source>
        <dbReference type="Google" id="ProtNLM"/>
    </source>
</evidence>
<dbReference type="Proteomes" id="UP000243297">
    <property type="component" value="Unassembled WGS sequence"/>
</dbReference>
<name>A0A1T4PKJ9_9FIRM</name>
<evidence type="ECO:0000313" key="1">
    <source>
        <dbReference type="EMBL" id="SJZ92114.1"/>
    </source>
</evidence>
<organism evidence="1 2">
    <name type="scientific">Anaerorhabdus furcosa</name>
    <dbReference type="NCBI Taxonomy" id="118967"/>
    <lineage>
        <taxon>Bacteria</taxon>
        <taxon>Bacillati</taxon>
        <taxon>Bacillota</taxon>
        <taxon>Erysipelotrichia</taxon>
        <taxon>Erysipelotrichales</taxon>
        <taxon>Erysipelotrichaceae</taxon>
        <taxon>Anaerorhabdus</taxon>
    </lineage>
</organism>
<dbReference type="PROSITE" id="PS51257">
    <property type="entry name" value="PROKAR_LIPOPROTEIN"/>
    <property type="match status" value="1"/>
</dbReference>
<proteinExistence type="predicted"/>
<keyword evidence="2" id="KW-1185">Reference proteome</keyword>
<reference evidence="2" key="1">
    <citation type="submission" date="2017-02" db="EMBL/GenBank/DDBJ databases">
        <authorList>
            <person name="Varghese N."/>
            <person name="Submissions S."/>
        </authorList>
    </citation>
    <scope>NUCLEOTIDE SEQUENCE [LARGE SCALE GENOMIC DNA]</scope>
    <source>
        <strain evidence="2">ATCC 25662</strain>
    </source>
</reference>